<name>A8ZVY0_DESOH</name>
<dbReference type="HOGENOM" id="CLU_431974_0_0_7"/>
<evidence type="ECO:0000259" key="2">
    <source>
        <dbReference type="PROSITE" id="PS50111"/>
    </source>
</evidence>
<dbReference type="Gene3D" id="1.10.287.950">
    <property type="entry name" value="Methyl-accepting chemotaxis protein"/>
    <property type="match status" value="2"/>
</dbReference>
<dbReference type="OrthoDB" id="9816265at2"/>
<keyword evidence="1" id="KW-0807">Transducer</keyword>
<dbReference type="EMBL" id="CP000859">
    <property type="protein sequence ID" value="ABW66689.1"/>
    <property type="molecule type" value="Genomic_DNA"/>
</dbReference>
<dbReference type="InterPro" id="IPR004089">
    <property type="entry name" value="MCPsignal_dom"/>
</dbReference>
<dbReference type="STRING" id="96561.Dole_0879"/>
<dbReference type="eggNOG" id="COG0840">
    <property type="taxonomic scope" value="Bacteria"/>
</dbReference>
<gene>
    <name evidence="3" type="ordered locus">Dole_0879</name>
</gene>
<dbReference type="SUPFAM" id="SSF58104">
    <property type="entry name" value="Methyl-accepting chemotaxis protein (MCP) signaling domain"/>
    <property type="match status" value="2"/>
</dbReference>
<reference evidence="3 4" key="1">
    <citation type="submission" date="2007-10" db="EMBL/GenBank/DDBJ databases">
        <title>Complete sequence of Desulfococcus oleovorans Hxd3.</title>
        <authorList>
            <consortium name="US DOE Joint Genome Institute"/>
            <person name="Copeland A."/>
            <person name="Lucas S."/>
            <person name="Lapidus A."/>
            <person name="Barry K."/>
            <person name="Glavina del Rio T."/>
            <person name="Dalin E."/>
            <person name="Tice H."/>
            <person name="Pitluck S."/>
            <person name="Kiss H."/>
            <person name="Brettin T."/>
            <person name="Bruce D."/>
            <person name="Detter J.C."/>
            <person name="Han C."/>
            <person name="Schmutz J."/>
            <person name="Larimer F."/>
            <person name="Land M."/>
            <person name="Hauser L."/>
            <person name="Kyrpides N."/>
            <person name="Kim E."/>
            <person name="Wawrik B."/>
            <person name="Richardson P."/>
        </authorList>
    </citation>
    <scope>NUCLEOTIDE SEQUENCE [LARGE SCALE GENOMIC DNA]</scope>
    <source>
        <strain evidence="4">DSM 6200 / JCM 39069 / Hxd3</strain>
    </source>
</reference>
<dbReference type="GO" id="GO:0016020">
    <property type="term" value="C:membrane"/>
    <property type="evidence" value="ECO:0007669"/>
    <property type="project" value="InterPro"/>
</dbReference>
<proteinExistence type="predicted"/>
<keyword evidence="4" id="KW-1185">Reference proteome</keyword>
<evidence type="ECO:0000256" key="1">
    <source>
        <dbReference type="PROSITE-ProRule" id="PRU00284"/>
    </source>
</evidence>
<dbReference type="KEGG" id="dol:Dole_0879"/>
<accession>A8ZVY0</accession>
<dbReference type="PROSITE" id="PS50111">
    <property type="entry name" value="CHEMOTAXIS_TRANSDUC_2"/>
    <property type="match status" value="1"/>
</dbReference>
<protein>
    <submittedName>
        <fullName evidence="3">Methyl-accepting chemotaxis sensory transducer</fullName>
    </submittedName>
</protein>
<feature type="domain" description="Methyl-accepting transducer" evidence="2">
    <location>
        <begin position="345"/>
        <end position="486"/>
    </location>
</feature>
<dbReference type="RefSeq" id="WP_012174307.1">
    <property type="nucleotide sequence ID" value="NC_009943.1"/>
</dbReference>
<dbReference type="Proteomes" id="UP000008561">
    <property type="component" value="Chromosome"/>
</dbReference>
<dbReference type="GO" id="GO:0007165">
    <property type="term" value="P:signal transduction"/>
    <property type="evidence" value="ECO:0007669"/>
    <property type="project" value="UniProtKB-KW"/>
</dbReference>
<dbReference type="AlphaFoldDB" id="A8ZVY0"/>
<organism evidence="3 4">
    <name type="scientific">Desulfosudis oleivorans (strain DSM 6200 / JCM 39069 / Hxd3)</name>
    <name type="common">Desulfococcus oleovorans</name>
    <dbReference type="NCBI Taxonomy" id="96561"/>
    <lineage>
        <taxon>Bacteria</taxon>
        <taxon>Pseudomonadati</taxon>
        <taxon>Thermodesulfobacteriota</taxon>
        <taxon>Desulfobacteria</taxon>
        <taxon>Desulfobacterales</taxon>
        <taxon>Desulfosudaceae</taxon>
        <taxon>Desulfosudis</taxon>
    </lineage>
</organism>
<sequence length="633" mass="69369">MRLSAWFKKRPETQGSDLEPVEVVAAVTESFPETGGPDPAPAVLPPEGLRQLSVEIPGIKDEMKTFVDGSEGDFMLLGISLRTIHANVTELTDLMLDTVKQMGVMDKGGFLDRGRRILEASLAEIVARQNEVRTNLERMNGVMDNLETLYAISKQIKKFSQSLKTVALNMLVENARSIDRSVNIFSDVAQEIKDLSVNIAGIANDVHKNVEKARTVHRSTLEEIAGGIGRLETLTAEIRTTVQESTHKTEALLRFSVDTIDQAGRRSREISRQVAEIVVGVQFHDNMRQRMLYVANRLNAVLSAAVDGGRRAPGLIADRKPAPEIIVNQVHRIAGIRTEITEVYEKNRSALERIGHEVGDLVQGISGTDTESEDSDLAAFRHDPFSHLKGALTQLHDLLNRGESFYRQIQEAAAQVSGIAATLSELLGLVRSISANTHNKAINSIIAADRMGERGGALKMLAKEMNALATRSDGLSSEVEQIITAIMTAAGEIRQTEARVAPDPESGAMSRLNQVIQDISMAYEAFQQDSMAAYQRARELKKAVDTTLSSLDFFQGLSRRLKGYSDRLEKISACPGLETVLVDADLEAAGRLPGRHTADRENNVILFEGARKGGREDDNEPVDEGLGTNVELF</sequence>
<evidence type="ECO:0000313" key="4">
    <source>
        <dbReference type="Proteomes" id="UP000008561"/>
    </source>
</evidence>
<evidence type="ECO:0000313" key="3">
    <source>
        <dbReference type="EMBL" id="ABW66689.1"/>
    </source>
</evidence>